<sequence>MALTVPTVAPFEWTVDAARELIRLQHDNHDNFEFISNNRHKRIRRTISNQLFLNRG</sequence>
<evidence type="ECO:0000313" key="2">
    <source>
        <dbReference type="Proteomes" id="UP001153678"/>
    </source>
</evidence>
<protein>
    <submittedName>
        <fullName evidence="1">7574_t:CDS:1</fullName>
    </submittedName>
</protein>
<dbReference type="EMBL" id="CAMKVN010020192">
    <property type="protein sequence ID" value="CAI2199067.1"/>
    <property type="molecule type" value="Genomic_DNA"/>
</dbReference>
<keyword evidence="2" id="KW-1185">Reference proteome</keyword>
<feature type="non-terminal residue" evidence="1">
    <location>
        <position position="56"/>
    </location>
</feature>
<reference evidence="1" key="1">
    <citation type="submission" date="2022-08" db="EMBL/GenBank/DDBJ databases">
        <authorList>
            <person name="Kallberg Y."/>
            <person name="Tangrot J."/>
            <person name="Rosling A."/>
        </authorList>
    </citation>
    <scope>NUCLEOTIDE SEQUENCE</scope>
    <source>
        <strain evidence="1">Wild A</strain>
    </source>
</reference>
<evidence type="ECO:0000313" key="1">
    <source>
        <dbReference type="EMBL" id="CAI2199067.1"/>
    </source>
</evidence>
<name>A0A9W4TBN6_9GLOM</name>
<proteinExistence type="predicted"/>
<gene>
    <name evidence="1" type="ORF">FWILDA_LOCUS18887</name>
</gene>
<accession>A0A9W4TBN6</accession>
<dbReference type="AlphaFoldDB" id="A0A9W4TBN6"/>
<comment type="caution">
    <text evidence="1">The sequence shown here is derived from an EMBL/GenBank/DDBJ whole genome shotgun (WGS) entry which is preliminary data.</text>
</comment>
<organism evidence="1 2">
    <name type="scientific">Funneliformis geosporum</name>
    <dbReference type="NCBI Taxonomy" id="1117311"/>
    <lineage>
        <taxon>Eukaryota</taxon>
        <taxon>Fungi</taxon>
        <taxon>Fungi incertae sedis</taxon>
        <taxon>Mucoromycota</taxon>
        <taxon>Glomeromycotina</taxon>
        <taxon>Glomeromycetes</taxon>
        <taxon>Glomerales</taxon>
        <taxon>Glomeraceae</taxon>
        <taxon>Funneliformis</taxon>
    </lineage>
</organism>
<dbReference type="Proteomes" id="UP001153678">
    <property type="component" value="Unassembled WGS sequence"/>
</dbReference>